<dbReference type="EMBL" id="FRBX01000001">
    <property type="protein sequence ID" value="SHL21430.1"/>
    <property type="molecule type" value="Genomic_DNA"/>
</dbReference>
<protein>
    <submittedName>
        <fullName evidence="2">Uncharacterized protein</fullName>
    </submittedName>
</protein>
<evidence type="ECO:0000313" key="2">
    <source>
        <dbReference type="EMBL" id="SHL21430.1"/>
    </source>
</evidence>
<feature type="transmembrane region" description="Helical" evidence="1">
    <location>
        <begin position="137"/>
        <end position="156"/>
    </location>
</feature>
<gene>
    <name evidence="2" type="ORF">SAMN05444387_0040</name>
</gene>
<keyword evidence="1" id="KW-0812">Transmembrane</keyword>
<feature type="transmembrane region" description="Helical" evidence="1">
    <location>
        <begin position="112"/>
        <end position="130"/>
    </location>
</feature>
<feature type="transmembrane region" description="Helical" evidence="1">
    <location>
        <begin position="56"/>
        <end position="76"/>
    </location>
</feature>
<reference evidence="2 3" key="1">
    <citation type="submission" date="2016-11" db="EMBL/GenBank/DDBJ databases">
        <authorList>
            <person name="Varghese N."/>
            <person name="Submissions S."/>
        </authorList>
    </citation>
    <scope>NUCLEOTIDE SEQUENCE [LARGE SCALE GENOMIC DNA]</scope>
    <source>
        <strain evidence="2 3">DSM 6368</strain>
    </source>
</reference>
<feature type="transmembrane region" description="Helical" evidence="1">
    <location>
        <begin position="88"/>
        <end position="106"/>
    </location>
</feature>
<evidence type="ECO:0000256" key="1">
    <source>
        <dbReference type="SAM" id="Phobius"/>
    </source>
</evidence>
<keyword evidence="1" id="KW-1133">Transmembrane helix</keyword>
<name>A0ABY1IWC2_9FLAO</name>
<keyword evidence="1" id="KW-0472">Membrane</keyword>
<comment type="caution">
    <text evidence="2">The sequence shown here is derived from an EMBL/GenBank/DDBJ whole genome shotgun (WGS) entry which is preliminary data.</text>
</comment>
<accession>A0ABY1IWC2</accession>
<proteinExistence type="predicted"/>
<organism evidence="2 3">
    <name type="scientific">Flavobacterium pectinovorum</name>
    <dbReference type="NCBI Taxonomy" id="29533"/>
    <lineage>
        <taxon>Bacteria</taxon>
        <taxon>Pseudomonadati</taxon>
        <taxon>Bacteroidota</taxon>
        <taxon>Flavobacteriia</taxon>
        <taxon>Flavobacteriales</taxon>
        <taxon>Flavobacteriaceae</taxon>
        <taxon>Flavobacterium</taxon>
    </lineage>
</organism>
<evidence type="ECO:0000313" key="3">
    <source>
        <dbReference type="Proteomes" id="UP000184216"/>
    </source>
</evidence>
<sequence length="213" mass="24957">MQQQDFLYSNLDKNFLLKKMLSGILFLMLFGIFYMYSFIILMTIESIDRNFLAEYFYIMRVGIATSLSCIFMFLFYDKKNPLLSISKLLLLLFIASSFSAVFVYLFKNSPFWVLKYSIGIITGLFFYFIYKKEKGNSLSGVVSLFALLLCENLERFLIMDPPDYPSVLYIKSFPHIFLWCGTIVFVFFSSYFFAKGLLIKNKFVSRSSKILVK</sequence>
<keyword evidence="3" id="KW-1185">Reference proteome</keyword>
<dbReference type="RefSeq" id="WP_124020521.1">
    <property type="nucleotide sequence ID" value="NZ_FRBX01000001.1"/>
</dbReference>
<feature type="transmembrane region" description="Helical" evidence="1">
    <location>
        <begin position="21"/>
        <end position="44"/>
    </location>
</feature>
<feature type="transmembrane region" description="Helical" evidence="1">
    <location>
        <begin position="176"/>
        <end position="199"/>
    </location>
</feature>
<dbReference type="Proteomes" id="UP000184216">
    <property type="component" value="Unassembled WGS sequence"/>
</dbReference>